<keyword evidence="16" id="KW-0675">Receptor</keyword>
<keyword evidence="11" id="KW-0418">Kinase</keyword>
<name>A0AAV0Z5K6_VICFA</name>
<keyword evidence="15" id="KW-1015">Disulfide bond</keyword>
<dbReference type="PANTHER" id="PTHR47976">
    <property type="entry name" value="G-TYPE LECTIN S-RECEPTOR-LIKE SERINE/THREONINE-PROTEIN KINASE SD2-5"/>
    <property type="match status" value="1"/>
</dbReference>
<evidence type="ECO:0000256" key="19">
    <source>
        <dbReference type="ARBA" id="ARBA00048679"/>
    </source>
</evidence>
<evidence type="ECO:0000256" key="9">
    <source>
        <dbReference type="ARBA" id="ARBA00022737"/>
    </source>
</evidence>
<keyword evidence="9" id="KW-0677">Repeat</keyword>
<evidence type="ECO:0000256" key="7">
    <source>
        <dbReference type="ARBA" id="ARBA00022729"/>
    </source>
</evidence>
<sequence length="189" mass="20531">MYLNFHFLFSTLLIFTTGVTAVNPGTTLSASNTNQSWSSPSSLFSLRFLPVDPPTSPPTFLAAIVYSGGAPIVWTAGNSLPVDSGGSLQFLTSGSLRLVNGSGTTVWDSGTANLNAKSATVDDSGRLVISNGTNDIWSSFDHLTDTLLPSQNFSVGKCKFLESKFEFYCESEFDFTCFEFNIYWDFATF</sequence>
<dbReference type="SMART" id="SM00108">
    <property type="entry name" value="B_lectin"/>
    <property type="match status" value="1"/>
</dbReference>
<evidence type="ECO:0000256" key="5">
    <source>
        <dbReference type="ARBA" id="ARBA00022679"/>
    </source>
</evidence>
<evidence type="ECO:0000256" key="10">
    <source>
        <dbReference type="ARBA" id="ARBA00022741"/>
    </source>
</evidence>
<keyword evidence="23" id="KW-1185">Reference proteome</keyword>
<keyword evidence="10" id="KW-0547">Nucleotide-binding</keyword>
<dbReference type="EMBL" id="OX451735">
    <property type="protein sequence ID" value="CAI8593786.1"/>
    <property type="molecule type" value="Genomic_DNA"/>
</dbReference>
<evidence type="ECO:0000256" key="13">
    <source>
        <dbReference type="ARBA" id="ARBA00022989"/>
    </source>
</evidence>
<keyword evidence="6" id="KW-0812">Transmembrane</keyword>
<dbReference type="PROSITE" id="PS50927">
    <property type="entry name" value="BULB_LECTIN"/>
    <property type="match status" value="1"/>
</dbReference>
<evidence type="ECO:0000256" key="12">
    <source>
        <dbReference type="ARBA" id="ARBA00022840"/>
    </source>
</evidence>
<comment type="catalytic activity">
    <reaction evidence="18">
        <text>L-threonyl-[protein] + ATP = O-phospho-L-threonyl-[protein] + ADP + H(+)</text>
        <dbReference type="Rhea" id="RHEA:46608"/>
        <dbReference type="Rhea" id="RHEA-COMP:11060"/>
        <dbReference type="Rhea" id="RHEA-COMP:11605"/>
        <dbReference type="ChEBI" id="CHEBI:15378"/>
        <dbReference type="ChEBI" id="CHEBI:30013"/>
        <dbReference type="ChEBI" id="CHEBI:30616"/>
        <dbReference type="ChEBI" id="CHEBI:61977"/>
        <dbReference type="ChEBI" id="CHEBI:456216"/>
        <dbReference type="EC" id="2.7.11.1"/>
    </reaction>
</comment>
<dbReference type="InterPro" id="IPR051343">
    <property type="entry name" value="G-type_lectin_kinases/EP1-like"/>
</dbReference>
<dbReference type="InterPro" id="IPR001480">
    <property type="entry name" value="Bulb-type_lectin_dom"/>
</dbReference>
<keyword evidence="7 20" id="KW-0732">Signal</keyword>
<feature type="chain" id="PRO_5043415500" description="non-specific serine/threonine protein kinase" evidence="20">
    <location>
        <begin position="22"/>
        <end position="189"/>
    </location>
</feature>
<evidence type="ECO:0000256" key="2">
    <source>
        <dbReference type="ARBA" id="ARBA00012513"/>
    </source>
</evidence>
<dbReference type="GO" id="GO:0005524">
    <property type="term" value="F:ATP binding"/>
    <property type="evidence" value="ECO:0007669"/>
    <property type="project" value="UniProtKB-KW"/>
</dbReference>
<evidence type="ECO:0000256" key="3">
    <source>
        <dbReference type="ARBA" id="ARBA00022475"/>
    </source>
</evidence>
<keyword evidence="5" id="KW-0808">Transferase</keyword>
<feature type="signal peptide" evidence="20">
    <location>
        <begin position="1"/>
        <end position="21"/>
    </location>
</feature>
<dbReference type="FunFam" id="2.90.10.10:FF:000016">
    <property type="entry name" value="G-type lectin S-receptor-like serine/threonine-protein kinase"/>
    <property type="match status" value="1"/>
</dbReference>
<dbReference type="AlphaFoldDB" id="A0AAV0Z5K6"/>
<evidence type="ECO:0000259" key="21">
    <source>
        <dbReference type="PROSITE" id="PS50927"/>
    </source>
</evidence>
<keyword evidence="4" id="KW-0723">Serine/threonine-protein kinase</keyword>
<reference evidence="22 23" key="1">
    <citation type="submission" date="2023-01" db="EMBL/GenBank/DDBJ databases">
        <authorList>
            <person name="Kreplak J."/>
        </authorList>
    </citation>
    <scope>NUCLEOTIDE SEQUENCE [LARGE SCALE GENOMIC DNA]</scope>
</reference>
<evidence type="ECO:0000256" key="20">
    <source>
        <dbReference type="SAM" id="SignalP"/>
    </source>
</evidence>
<dbReference type="Gene3D" id="2.90.10.10">
    <property type="entry name" value="Bulb-type lectin domain"/>
    <property type="match status" value="1"/>
</dbReference>
<dbReference type="PANTHER" id="PTHR47976:SF108">
    <property type="entry name" value="G-TYPE LECTIN S-RECEPTOR-LIKE SERINE_THREONINE-PROTEIN KINASE LECRK1"/>
    <property type="match status" value="1"/>
</dbReference>
<dbReference type="GO" id="GO:0004674">
    <property type="term" value="F:protein serine/threonine kinase activity"/>
    <property type="evidence" value="ECO:0007669"/>
    <property type="project" value="UniProtKB-KW"/>
</dbReference>
<evidence type="ECO:0000256" key="18">
    <source>
        <dbReference type="ARBA" id="ARBA00047899"/>
    </source>
</evidence>
<evidence type="ECO:0000256" key="1">
    <source>
        <dbReference type="ARBA" id="ARBA00004251"/>
    </source>
</evidence>
<accession>A0AAV0Z5K6</accession>
<gene>
    <name evidence="22" type="ORF">VFH_I109000</name>
</gene>
<dbReference type="Proteomes" id="UP001157006">
    <property type="component" value="Chromosome 1S"/>
</dbReference>
<evidence type="ECO:0000256" key="6">
    <source>
        <dbReference type="ARBA" id="ARBA00022692"/>
    </source>
</evidence>
<keyword evidence="17" id="KW-0325">Glycoprotein</keyword>
<dbReference type="SUPFAM" id="SSF51110">
    <property type="entry name" value="alpha-D-mannose-specific plant lectins"/>
    <property type="match status" value="1"/>
</dbReference>
<comment type="subcellular location">
    <subcellularLocation>
        <location evidence="1">Cell membrane</location>
        <topology evidence="1">Single-pass type I membrane protein</topology>
    </subcellularLocation>
</comment>
<evidence type="ECO:0000256" key="17">
    <source>
        <dbReference type="ARBA" id="ARBA00023180"/>
    </source>
</evidence>
<dbReference type="GO" id="GO:0030246">
    <property type="term" value="F:carbohydrate binding"/>
    <property type="evidence" value="ECO:0007669"/>
    <property type="project" value="UniProtKB-KW"/>
</dbReference>
<keyword evidence="8" id="KW-0430">Lectin</keyword>
<dbReference type="GO" id="GO:0005886">
    <property type="term" value="C:plasma membrane"/>
    <property type="evidence" value="ECO:0007669"/>
    <property type="project" value="UniProtKB-SubCell"/>
</dbReference>
<comment type="catalytic activity">
    <reaction evidence="19">
        <text>L-seryl-[protein] + ATP = O-phospho-L-seryl-[protein] + ADP + H(+)</text>
        <dbReference type="Rhea" id="RHEA:17989"/>
        <dbReference type="Rhea" id="RHEA-COMP:9863"/>
        <dbReference type="Rhea" id="RHEA-COMP:11604"/>
        <dbReference type="ChEBI" id="CHEBI:15378"/>
        <dbReference type="ChEBI" id="CHEBI:29999"/>
        <dbReference type="ChEBI" id="CHEBI:30616"/>
        <dbReference type="ChEBI" id="CHEBI:83421"/>
        <dbReference type="ChEBI" id="CHEBI:456216"/>
        <dbReference type="EC" id="2.7.11.1"/>
    </reaction>
</comment>
<organism evidence="22 23">
    <name type="scientific">Vicia faba</name>
    <name type="common">Broad bean</name>
    <name type="synonym">Faba vulgaris</name>
    <dbReference type="NCBI Taxonomy" id="3906"/>
    <lineage>
        <taxon>Eukaryota</taxon>
        <taxon>Viridiplantae</taxon>
        <taxon>Streptophyta</taxon>
        <taxon>Embryophyta</taxon>
        <taxon>Tracheophyta</taxon>
        <taxon>Spermatophyta</taxon>
        <taxon>Magnoliopsida</taxon>
        <taxon>eudicotyledons</taxon>
        <taxon>Gunneridae</taxon>
        <taxon>Pentapetalae</taxon>
        <taxon>rosids</taxon>
        <taxon>fabids</taxon>
        <taxon>Fabales</taxon>
        <taxon>Fabaceae</taxon>
        <taxon>Papilionoideae</taxon>
        <taxon>50 kb inversion clade</taxon>
        <taxon>NPAAA clade</taxon>
        <taxon>Hologalegina</taxon>
        <taxon>IRL clade</taxon>
        <taxon>Fabeae</taxon>
        <taxon>Vicia</taxon>
    </lineage>
</organism>
<dbReference type="EC" id="2.7.11.1" evidence="2"/>
<keyword evidence="3" id="KW-1003">Cell membrane</keyword>
<keyword evidence="14" id="KW-0472">Membrane</keyword>
<evidence type="ECO:0000256" key="11">
    <source>
        <dbReference type="ARBA" id="ARBA00022777"/>
    </source>
</evidence>
<evidence type="ECO:0000256" key="8">
    <source>
        <dbReference type="ARBA" id="ARBA00022734"/>
    </source>
</evidence>
<evidence type="ECO:0000313" key="23">
    <source>
        <dbReference type="Proteomes" id="UP001157006"/>
    </source>
</evidence>
<evidence type="ECO:0000256" key="16">
    <source>
        <dbReference type="ARBA" id="ARBA00023170"/>
    </source>
</evidence>
<evidence type="ECO:0000256" key="4">
    <source>
        <dbReference type="ARBA" id="ARBA00022527"/>
    </source>
</evidence>
<proteinExistence type="predicted"/>
<keyword evidence="13" id="KW-1133">Transmembrane helix</keyword>
<evidence type="ECO:0000313" key="22">
    <source>
        <dbReference type="EMBL" id="CAI8593786.1"/>
    </source>
</evidence>
<evidence type="ECO:0000256" key="14">
    <source>
        <dbReference type="ARBA" id="ARBA00023136"/>
    </source>
</evidence>
<dbReference type="Pfam" id="PF01453">
    <property type="entry name" value="B_lectin"/>
    <property type="match status" value="1"/>
</dbReference>
<keyword evidence="12" id="KW-0067">ATP-binding</keyword>
<dbReference type="InterPro" id="IPR036426">
    <property type="entry name" value="Bulb-type_lectin_dom_sf"/>
</dbReference>
<evidence type="ECO:0000256" key="15">
    <source>
        <dbReference type="ARBA" id="ARBA00023157"/>
    </source>
</evidence>
<feature type="domain" description="Bulb-type lectin" evidence="21">
    <location>
        <begin position="19"/>
        <end position="142"/>
    </location>
</feature>
<protein>
    <recommendedName>
        <fullName evidence="2">non-specific serine/threonine protein kinase</fullName>
        <ecNumber evidence="2">2.7.11.1</ecNumber>
    </recommendedName>
</protein>